<reference evidence="2 3" key="1">
    <citation type="submission" date="2022-01" db="EMBL/GenBank/DDBJ databases">
        <title>A high-quality chromosome-level genome assembly of rohu carp, Labeo rohita.</title>
        <authorList>
            <person name="Arick M.A. II"/>
            <person name="Hsu C.-Y."/>
            <person name="Magbanua Z."/>
            <person name="Pechanova O."/>
            <person name="Grover C."/>
            <person name="Miller E."/>
            <person name="Thrash A."/>
            <person name="Ezzel L."/>
            <person name="Alam S."/>
            <person name="Benzie J."/>
            <person name="Hamilton M."/>
            <person name="Karsi A."/>
            <person name="Lawrence M.L."/>
            <person name="Peterson D.G."/>
        </authorList>
    </citation>
    <scope>NUCLEOTIDE SEQUENCE [LARGE SCALE GENOMIC DNA]</scope>
    <source>
        <strain evidence="3">BAU-BD-2019</strain>
        <tissue evidence="2">Blood</tissue>
    </source>
</reference>
<dbReference type="Proteomes" id="UP000830375">
    <property type="component" value="Unassembled WGS sequence"/>
</dbReference>
<gene>
    <name evidence="2" type="ORF">H4Q32_014827</name>
</gene>
<protein>
    <submittedName>
        <fullName evidence="2">GBF-interacting protein 1-like</fullName>
    </submittedName>
</protein>
<keyword evidence="3" id="KW-1185">Reference proteome</keyword>
<evidence type="ECO:0000313" key="3">
    <source>
        <dbReference type="Proteomes" id="UP000830375"/>
    </source>
</evidence>
<sequence length="395" mass="43713">MLHSPRITLTCGVPPCLSSAANQLISFSMSEKEVVADGSMFAKLICFLSKAVENLSLDLSAHGAETSGTCKDSVNDPPAKGPLKRQLKKRPLRSRLVVLDPECVEAVLIPTQRERGKSQFLPRPDYPQKSHTHFPFPCLALGDESSVEAGPILLTQHVPKQTTAMIADQHTQKSTSPFSTIIRAWKAILDVSSWILKIIEQGYLLQFARRPSHFREFSRGLWSDVSCFLCDSSGPASHAAHPILAQSPCTIPRLAPGTFSSQGNPSLHQNYGPLENLLPVYIRHPFSRMVITNTYNSVWGALCKGRLAFGSWSNLEQNLHIKYLKMMPVFLALKTFLLALKGHHVLVCLDNMMVVAFINRQGGFRSRSLHSLAQRLLLGQGCPNSVLKRPVSCRI</sequence>
<name>A0ABQ8LMY9_LABRO</name>
<evidence type="ECO:0000313" key="2">
    <source>
        <dbReference type="EMBL" id="KAI2652009.1"/>
    </source>
</evidence>
<dbReference type="EMBL" id="JACTAM010000020">
    <property type="protein sequence ID" value="KAI2652009.1"/>
    <property type="molecule type" value="Genomic_DNA"/>
</dbReference>
<feature type="region of interest" description="Disordered" evidence="1">
    <location>
        <begin position="64"/>
        <end position="85"/>
    </location>
</feature>
<proteinExistence type="predicted"/>
<evidence type="ECO:0000256" key="1">
    <source>
        <dbReference type="SAM" id="MobiDB-lite"/>
    </source>
</evidence>
<comment type="caution">
    <text evidence="2">The sequence shown here is derived from an EMBL/GenBank/DDBJ whole genome shotgun (WGS) entry which is preliminary data.</text>
</comment>
<accession>A0ABQ8LMY9</accession>
<dbReference type="CDD" id="cd09275">
    <property type="entry name" value="RNase_HI_RT_DIRS1"/>
    <property type="match status" value="1"/>
</dbReference>
<organism evidence="2 3">
    <name type="scientific">Labeo rohita</name>
    <name type="common">Indian major carp</name>
    <name type="synonym">Cyprinus rohita</name>
    <dbReference type="NCBI Taxonomy" id="84645"/>
    <lineage>
        <taxon>Eukaryota</taxon>
        <taxon>Metazoa</taxon>
        <taxon>Chordata</taxon>
        <taxon>Craniata</taxon>
        <taxon>Vertebrata</taxon>
        <taxon>Euteleostomi</taxon>
        <taxon>Actinopterygii</taxon>
        <taxon>Neopterygii</taxon>
        <taxon>Teleostei</taxon>
        <taxon>Ostariophysi</taxon>
        <taxon>Cypriniformes</taxon>
        <taxon>Cyprinidae</taxon>
        <taxon>Labeoninae</taxon>
        <taxon>Labeonini</taxon>
        <taxon>Labeo</taxon>
    </lineage>
</organism>